<gene>
    <name evidence="2" type="ORF">C4B68_02520</name>
</gene>
<dbReference type="Proteomes" id="UP000238413">
    <property type="component" value="Chromosome"/>
</dbReference>
<evidence type="ECO:0000259" key="1">
    <source>
        <dbReference type="Pfam" id="PF12770"/>
    </source>
</evidence>
<dbReference type="EMBL" id="CP026652">
    <property type="protein sequence ID" value="AVH54856.1"/>
    <property type="molecule type" value="Genomic_DNA"/>
</dbReference>
<dbReference type="SUPFAM" id="SSF48452">
    <property type="entry name" value="TPR-like"/>
    <property type="match status" value="1"/>
</dbReference>
<dbReference type="Gene3D" id="1.25.40.10">
    <property type="entry name" value="Tetratricopeptide repeat domain"/>
    <property type="match status" value="1"/>
</dbReference>
<organism evidence="2 3">
    <name type="scientific">Streptomyces dengpaensis</name>
    <dbReference type="NCBI Taxonomy" id="2049881"/>
    <lineage>
        <taxon>Bacteria</taxon>
        <taxon>Bacillati</taxon>
        <taxon>Actinomycetota</taxon>
        <taxon>Actinomycetes</taxon>
        <taxon>Kitasatosporales</taxon>
        <taxon>Streptomycetaceae</taxon>
        <taxon>Streptomyces</taxon>
    </lineage>
</organism>
<evidence type="ECO:0000313" key="3">
    <source>
        <dbReference type="Proteomes" id="UP000238413"/>
    </source>
</evidence>
<sequence length="771" mass="83630">MWPPPEVGGGLSDLDEAITVLKTAVEAAPLGSEVRTRSCIALALHLLLRYERTAAEEDLDQAAEFSLRAVESAPESADALTTRAHTLFLRAKDDDALTDEAIDVAWQALERTPLSSVTYPELLRALAFMLTTKALRVLAPSTVGPRARRRRLRDWPRVKKRYSAGLLVLKAQELLEDAVRSGPDNYPVYAAELGDVLLLHATLRKSRRVQDHAASCFRTTALSEFTRPALRLSAAQRWGQLLAVTKDWNGATDAYALAIDLLPQLAPRSLRRVDQEHGLSTVSGLAADAAACAVRAGRPVDAVRLLEAGRGVLWAQELEERDESTRLRERAPHLANRFEQLRELLDHPGTDMVPGPATTQSFGWRAVSDPPIPGAVADARRRLTDGWHTVLAEIRALPGFADFLSRPEQEGMPLHPGVDGPVALLSASAHGGSALLLHPDGHIDPLPLPLLTDRSTTEKASEFLTALEILHQPAVSLREQKAAQDTVRATLAWLWTAVVGPVLDRLRFTEAAPTHLLPRLWCSPSGPLACFPLHAAMSDSGDRALDRAVFSYTSTTRALRRTQALSQLPDADARVLVVAMPETPGEPPLPAARDEVQSLVCLTDATELIGSAATYDAVRSALPSYGIVHFACHGRYDSAHPTESRLLLHDYQTRPLTVRDVSRLHLPRARLAYLSACSTASFSGALMDEAIHLSAAFQSAGFPQVIGTLWPVADAIAAEVCEATYTRLRTSQGGALDIGQAARALHGAIQELSDRYPATPSLWAAYLHVGP</sequence>
<feature type="domain" description="CHAT" evidence="1">
    <location>
        <begin position="489"/>
        <end position="770"/>
    </location>
</feature>
<reference evidence="2 3" key="1">
    <citation type="submission" date="2018-02" db="EMBL/GenBank/DDBJ databases">
        <title>Complete genome sequence of Streptomyces dengpaensis, the producer of angucyclines.</title>
        <authorList>
            <person name="Yumei L."/>
        </authorList>
    </citation>
    <scope>NUCLEOTIDE SEQUENCE [LARGE SCALE GENOMIC DNA]</scope>
    <source>
        <strain evidence="2 3">XZHG99</strain>
    </source>
</reference>
<dbReference type="Pfam" id="PF12770">
    <property type="entry name" value="CHAT"/>
    <property type="match status" value="1"/>
</dbReference>
<keyword evidence="3" id="KW-1185">Reference proteome</keyword>
<accession>A0ABN5HWD6</accession>
<evidence type="ECO:0000313" key="2">
    <source>
        <dbReference type="EMBL" id="AVH54856.1"/>
    </source>
</evidence>
<proteinExistence type="predicted"/>
<dbReference type="InterPro" id="IPR011990">
    <property type="entry name" value="TPR-like_helical_dom_sf"/>
</dbReference>
<dbReference type="InterPro" id="IPR024983">
    <property type="entry name" value="CHAT_dom"/>
</dbReference>
<protein>
    <submittedName>
        <fullName evidence="2">CHAT domain-containing protein</fullName>
    </submittedName>
</protein>
<name>A0ABN5HWD6_9ACTN</name>